<proteinExistence type="predicted"/>
<reference evidence="1 2" key="1">
    <citation type="submission" date="2016-10" db="EMBL/GenBank/DDBJ databases">
        <authorList>
            <person name="de Groot N.N."/>
        </authorList>
    </citation>
    <scope>NUCLEOTIDE SEQUENCE [LARGE SCALE GENOMIC DNA]</scope>
    <source>
        <strain evidence="1">1</strain>
    </source>
</reference>
<organism evidence="1 2">
    <name type="scientific">Nitrosomonas mobilis</name>
    <dbReference type="NCBI Taxonomy" id="51642"/>
    <lineage>
        <taxon>Bacteria</taxon>
        <taxon>Pseudomonadati</taxon>
        <taxon>Pseudomonadota</taxon>
        <taxon>Betaproteobacteria</taxon>
        <taxon>Nitrosomonadales</taxon>
        <taxon>Nitrosomonadaceae</taxon>
        <taxon>Nitrosomonas</taxon>
    </lineage>
</organism>
<evidence type="ECO:0000313" key="2">
    <source>
        <dbReference type="Proteomes" id="UP000198729"/>
    </source>
</evidence>
<gene>
    <name evidence="1" type="ORF">NSMM_90062</name>
</gene>
<dbReference type="RefSeq" id="WP_090288503.1">
    <property type="nucleotide sequence ID" value="NZ_FMWO01000102.1"/>
</dbReference>
<evidence type="ECO:0008006" key="3">
    <source>
        <dbReference type="Google" id="ProtNLM"/>
    </source>
</evidence>
<dbReference type="STRING" id="51642.NSMM_90062"/>
<dbReference type="EMBL" id="FMWO01000102">
    <property type="protein sequence ID" value="SCZ87095.1"/>
    <property type="molecule type" value="Genomic_DNA"/>
</dbReference>
<dbReference type="AlphaFoldDB" id="A0A1G5SIP8"/>
<accession>A0A1G5SIP8</accession>
<dbReference type="OrthoDB" id="5296692at2"/>
<keyword evidence="2" id="KW-1185">Reference proteome</keyword>
<protein>
    <recommendedName>
        <fullName evidence="3">DUF3460 domain-containing protein</fullName>
    </recommendedName>
</protein>
<name>A0A1G5SIP8_9PROT</name>
<dbReference type="Proteomes" id="UP000198729">
    <property type="component" value="Unassembled WGS sequence"/>
</dbReference>
<sequence length="65" mass="7891">MELYESEHTKFMRELFAKHPELIEKQKAARALWWDKKVDQKAQKVLKEAEVAPKSYAYFAWFEKD</sequence>
<dbReference type="InterPro" id="IPR021853">
    <property type="entry name" value="DUF3460"/>
</dbReference>
<dbReference type="Pfam" id="PF11943">
    <property type="entry name" value="DUF3460"/>
    <property type="match status" value="1"/>
</dbReference>
<evidence type="ECO:0000313" key="1">
    <source>
        <dbReference type="EMBL" id="SCZ87095.1"/>
    </source>
</evidence>